<dbReference type="Pfam" id="PF23436">
    <property type="entry name" value="RabGap-TBC_2"/>
    <property type="match status" value="1"/>
</dbReference>
<dbReference type="PANTHER" id="PTHR47219">
    <property type="entry name" value="RAB GTPASE-ACTIVATING PROTEIN 1-LIKE"/>
    <property type="match status" value="1"/>
</dbReference>
<reference evidence="4 5" key="1">
    <citation type="journal article" date="2016" name="Proc. Natl. Acad. Sci. U.S.A.">
        <title>Lipid metabolic changes in an early divergent fungus govern the establishment of a mutualistic symbiosis with endobacteria.</title>
        <authorList>
            <person name="Lastovetsky O.A."/>
            <person name="Gaspar M.L."/>
            <person name="Mondo S.J."/>
            <person name="LaButti K.M."/>
            <person name="Sandor L."/>
            <person name="Grigoriev I.V."/>
            <person name="Henry S.A."/>
            <person name="Pawlowska T.E."/>
        </authorList>
    </citation>
    <scope>NUCLEOTIDE SEQUENCE [LARGE SCALE GENOMIC DNA]</scope>
    <source>
        <strain evidence="4 5">ATCC 11559</strain>
    </source>
</reference>
<evidence type="ECO:0000256" key="2">
    <source>
        <dbReference type="SAM" id="Coils"/>
    </source>
</evidence>
<dbReference type="FunFam" id="1.10.472.80:FF:000027">
    <property type="entry name" value="GTPase activating protein (Evi5)"/>
    <property type="match status" value="1"/>
</dbReference>
<feature type="coiled-coil region" evidence="2">
    <location>
        <begin position="356"/>
        <end position="492"/>
    </location>
</feature>
<dbReference type="EMBL" id="KV921297">
    <property type="protein sequence ID" value="ORE20207.1"/>
    <property type="molecule type" value="Genomic_DNA"/>
</dbReference>
<dbReference type="GO" id="GO:0005096">
    <property type="term" value="F:GTPase activator activity"/>
    <property type="evidence" value="ECO:0007669"/>
    <property type="project" value="UniProtKB-KW"/>
</dbReference>
<dbReference type="VEuPathDB" id="FungiDB:BCV72DRAFT_329699"/>
<evidence type="ECO:0000256" key="1">
    <source>
        <dbReference type="ARBA" id="ARBA00022468"/>
    </source>
</evidence>
<protein>
    <submittedName>
        <fullName evidence="4">RabGAP/TBC</fullName>
    </submittedName>
</protein>
<keyword evidence="2" id="KW-0175">Coiled coil</keyword>
<sequence>MTTIVHSDTITKETTSDNTSFLTKRDQEIQTSSNTISDITYSDDDDSTCTFDSLEDDKLLLTPPMEEEEASIEELNEKEDEHDVDWEFWSKVISNYSQFTQSETKRLSAQVVQHGIPSALRGTIWPLLTNISNLQGLQEIYVQLLRQESVYEKAITRDLHRTFPYHPYFQSTQGQEALFNVVKAYSIYDPEVGYCQGLAFVAGPLLLNMPEEEAFCMLVQLLQKYKIRGQFTPQLDLLRLRLHQFDGLLQDHLPHIHRHFNEQGIRSNMYASQWFLTLFAYKFPLKVVYRIYDILFTEGANCLFRIGLALLAKNQANILSLDFDSLVTYLKDDMLDVYEGNVTDLLSESHSIVISQKRLEKLAKDYQIESTKADNEACLIQSLKKENRLLAEKFKHLSKENQKTKEEHAQAAKELAVKSKELTRIQDERDALRQQNQELKQMVEQISVKVESHMRSDMEKLCTKNQLLTQKNAQLQDQLADMENVLIEIKLKYALSESEREKLSQRLCELKKCVNSTL</sequence>
<evidence type="ECO:0000259" key="3">
    <source>
        <dbReference type="PROSITE" id="PS50086"/>
    </source>
</evidence>
<dbReference type="Gene3D" id="1.10.8.270">
    <property type="entry name" value="putative rabgap domain of human tbc1 domain family member 14 like domains"/>
    <property type="match status" value="1"/>
</dbReference>
<dbReference type="InterPro" id="IPR035969">
    <property type="entry name" value="Rab-GAP_TBC_sf"/>
</dbReference>
<dbReference type="PANTHER" id="PTHR47219:SF9">
    <property type="entry name" value="GTPASE ACTIVATING PROTEIN AND CENTROSOME-ASSOCIATED, ISOFORM B"/>
    <property type="match status" value="1"/>
</dbReference>
<feature type="domain" description="Rab-GAP TBC" evidence="3">
    <location>
        <begin position="115"/>
        <end position="299"/>
    </location>
</feature>
<dbReference type="OMA" id="GFHTAMY"/>
<accession>A0A1X0S7C0</accession>
<dbReference type="GO" id="GO:0031267">
    <property type="term" value="F:small GTPase binding"/>
    <property type="evidence" value="ECO:0007669"/>
    <property type="project" value="TreeGrafter"/>
</dbReference>
<dbReference type="FunFam" id="1.10.8.270:FF:000001">
    <property type="entry name" value="TBC1 domain family member 1"/>
    <property type="match status" value="1"/>
</dbReference>
<gene>
    <name evidence="4" type="ORF">BCV71DRAFT_88807</name>
</gene>
<dbReference type="Gene3D" id="1.10.10.750">
    <property type="entry name" value="Ypt/Rab-GAP domain of gyp1p, domain 1"/>
    <property type="match status" value="1"/>
</dbReference>
<proteinExistence type="predicted"/>
<evidence type="ECO:0000313" key="5">
    <source>
        <dbReference type="Proteomes" id="UP000242381"/>
    </source>
</evidence>
<dbReference type="InterPro" id="IPR000195">
    <property type="entry name" value="Rab-GAP-TBC_dom"/>
</dbReference>
<name>A0A1X0S7C0_RHIZD</name>
<dbReference type="InterPro" id="IPR050302">
    <property type="entry name" value="Rab_GAP_TBC_domain"/>
</dbReference>
<evidence type="ECO:0000313" key="4">
    <source>
        <dbReference type="EMBL" id="ORE20207.1"/>
    </source>
</evidence>
<organism evidence="4 5">
    <name type="scientific">Rhizopus microsporus</name>
    <dbReference type="NCBI Taxonomy" id="58291"/>
    <lineage>
        <taxon>Eukaryota</taxon>
        <taxon>Fungi</taxon>
        <taxon>Fungi incertae sedis</taxon>
        <taxon>Mucoromycota</taxon>
        <taxon>Mucoromycotina</taxon>
        <taxon>Mucoromycetes</taxon>
        <taxon>Mucorales</taxon>
        <taxon>Mucorineae</taxon>
        <taxon>Rhizopodaceae</taxon>
        <taxon>Rhizopus</taxon>
    </lineage>
</organism>
<dbReference type="Gene3D" id="1.10.472.80">
    <property type="entry name" value="Ypt/Rab-GAP domain of gyp1p, domain 3"/>
    <property type="match status" value="1"/>
</dbReference>
<dbReference type="PROSITE" id="PS50086">
    <property type="entry name" value="TBC_RABGAP"/>
    <property type="match status" value="1"/>
</dbReference>
<keyword evidence="1" id="KW-0343">GTPase activation</keyword>
<dbReference type="SUPFAM" id="SSF47923">
    <property type="entry name" value="Ypt/Rab-GAP domain of gyp1p"/>
    <property type="match status" value="2"/>
</dbReference>
<dbReference type="Proteomes" id="UP000242381">
    <property type="component" value="Unassembled WGS sequence"/>
</dbReference>
<dbReference type="SMART" id="SM00164">
    <property type="entry name" value="TBC"/>
    <property type="match status" value="1"/>
</dbReference>
<dbReference type="AlphaFoldDB" id="A0A1X0S7C0"/>